<organism evidence="1 2">
    <name type="scientific">Cryptosporangium arvum DSM 44712</name>
    <dbReference type="NCBI Taxonomy" id="927661"/>
    <lineage>
        <taxon>Bacteria</taxon>
        <taxon>Bacillati</taxon>
        <taxon>Actinomycetota</taxon>
        <taxon>Actinomycetes</taxon>
        <taxon>Cryptosporangiales</taxon>
        <taxon>Cryptosporangiaceae</taxon>
        <taxon>Cryptosporangium</taxon>
    </lineage>
</organism>
<comment type="caution">
    <text evidence="1">The sequence shown here is derived from an EMBL/GenBank/DDBJ whole genome shotgun (WGS) entry which is preliminary data.</text>
</comment>
<sequence length="105" mass="11560">MTPDECFDDILDELTPEGVHTATMFGSRALKRETKVFAVVHTEDAVFRLGRGTPAHADALALDGAELFDPSGRGRPMKDWVRVPAEHTDHWLPFAQAALAYLRGA</sequence>
<keyword evidence="2" id="KW-1185">Reference proteome</keyword>
<dbReference type="AlphaFoldDB" id="A0A011AHW1"/>
<accession>A0A011AHW1</accession>
<evidence type="ECO:0000313" key="1">
    <source>
        <dbReference type="EMBL" id="EXG81601.1"/>
    </source>
</evidence>
<dbReference type="SUPFAM" id="SSF159894">
    <property type="entry name" value="YgaC/TfoX-N like"/>
    <property type="match status" value="1"/>
</dbReference>
<evidence type="ECO:0000313" key="2">
    <source>
        <dbReference type="Proteomes" id="UP000021053"/>
    </source>
</evidence>
<evidence type="ECO:0008006" key="3">
    <source>
        <dbReference type="Google" id="ProtNLM"/>
    </source>
</evidence>
<dbReference type="RefSeq" id="WP_035850978.1">
    <property type="nucleotide sequence ID" value="NZ_KK073874.1"/>
</dbReference>
<dbReference type="Gene3D" id="3.30.1460.30">
    <property type="entry name" value="YgaC/TfoX-N like chaperone"/>
    <property type="match status" value="1"/>
</dbReference>
<name>A0A011AHW1_9ACTN</name>
<gene>
    <name evidence="1" type="ORF">CryarDRAFT_2718</name>
</gene>
<proteinExistence type="predicted"/>
<dbReference type="EMBL" id="JFBT01000001">
    <property type="protein sequence ID" value="EXG81601.1"/>
    <property type="molecule type" value="Genomic_DNA"/>
</dbReference>
<dbReference type="HOGENOM" id="CLU_170431_0_0_11"/>
<protein>
    <recommendedName>
        <fullName evidence="3">TfoX N-terminal domain-containing protein</fullName>
    </recommendedName>
</protein>
<reference evidence="1 2" key="1">
    <citation type="submission" date="2013-07" db="EMBL/GenBank/DDBJ databases">
        <authorList>
            <consortium name="DOE Joint Genome Institute"/>
            <person name="Eisen J."/>
            <person name="Huntemann M."/>
            <person name="Han J."/>
            <person name="Chen A."/>
            <person name="Kyrpides N."/>
            <person name="Mavromatis K."/>
            <person name="Markowitz V."/>
            <person name="Palaniappan K."/>
            <person name="Ivanova N."/>
            <person name="Schaumberg A."/>
            <person name="Pati A."/>
            <person name="Liolios K."/>
            <person name="Nordberg H.P."/>
            <person name="Cantor M.N."/>
            <person name="Hua S.X."/>
            <person name="Woyke T."/>
        </authorList>
    </citation>
    <scope>NUCLEOTIDE SEQUENCE [LARGE SCALE GENOMIC DNA]</scope>
    <source>
        <strain evidence="1 2">DSM 44712</strain>
    </source>
</reference>
<dbReference type="Proteomes" id="UP000021053">
    <property type="component" value="Unassembled WGS sequence"/>
</dbReference>